<dbReference type="OrthoDB" id="9774675at2"/>
<dbReference type="RefSeq" id="WP_102160869.1">
    <property type="nucleotide sequence ID" value="NZ_PNFZ01000002.1"/>
</dbReference>
<evidence type="ECO:0000313" key="6">
    <source>
        <dbReference type="EMBL" id="PMB98410.1"/>
    </source>
</evidence>
<evidence type="ECO:0000256" key="1">
    <source>
        <dbReference type="ARBA" id="ARBA00004829"/>
    </source>
</evidence>
<reference evidence="6 7" key="1">
    <citation type="submission" date="2017-09" db="EMBL/GenBank/DDBJ databases">
        <title>Bacterial strain isolated from the female urinary microbiota.</title>
        <authorList>
            <person name="Thomas-White K."/>
            <person name="Kumar N."/>
            <person name="Forster S."/>
            <person name="Putonti C."/>
            <person name="Lawley T."/>
            <person name="Wolfe A.J."/>
        </authorList>
    </citation>
    <scope>NUCLEOTIDE SEQUENCE [LARGE SCALE GENOMIC DNA]</scope>
    <source>
        <strain evidence="6 7">UMB0680</strain>
    </source>
</reference>
<dbReference type="Pfam" id="PF01593">
    <property type="entry name" value="Amino_oxidase"/>
    <property type="match status" value="1"/>
</dbReference>
<accession>A0A2N6PI96</accession>
<evidence type="ECO:0000256" key="2">
    <source>
        <dbReference type="ARBA" id="ARBA00022746"/>
    </source>
</evidence>
<evidence type="ECO:0000313" key="7">
    <source>
        <dbReference type="Proteomes" id="UP000235703"/>
    </source>
</evidence>
<feature type="domain" description="Amine oxidase" evidence="5">
    <location>
        <begin position="11"/>
        <end position="505"/>
    </location>
</feature>
<comment type="caution">
    <text evidence="6">The sequence shown here is derived from an EMBL/GenBank/DDBJ whole genome shotgun (WGS) entry which is preliminary data.</text>
</comment>
<dbReference type="EMBL" id="PNFZ01000002">
    <property type="protein sequence ID" value="PMB98410.1"/>
    <property type="molecule type" value="Genomic_DNA"/>
</dbReference>
<dbReference type="Proteomes" id="UP000235703">
    <property type="component" value="Unassembled WGS sequence"/>
</dbReference>
<evidence type="ECO:0000256" key="3">
    <source>
        <dbReference type="ARBA" id="ARBA00023002"/>
    </source>
</evidence>
<gene>
    <name evidence="6" type="ORF">CJ198_03415</name>
</gene>
<name>A0A2N6PI96_9MICO</name>
<comment type="pathway">
    <text evidence="1 4">Carotenoid biosynthesis.</text>
</comment>
<dbReference type="SUPFAM" id="SSF51905">
    <property type="entry name" value="FAD/NAD(P)-binding domain"/>
    <property type="match status" value="1"/>
</dbReference>
<dbReference type="PANTHER" id="PTHR43734">
    <property type="entry name" value="PHYTOENE DESATURASE"/>
    <property type="match status" value="1"/>
</dbReference>
<proteinExistence type="inferred from homology"/>
<dbReference type="InterPro" id="IPR002937">
    <property type="entry name" value="Amino_oxidase"/>
</dbReference>
<comment type="similarity">
    <text evidence="4">Belongs to the carotenoid/retinoid oxidoreductase family.</text>
</comment>
<evidence type="ECO:0000256" key="4">
    <source>
        <dbReference type="RuleBase" id="RU362075"/>
    </source>
</evidence>
<dbReference type="Gene3D" id="3.50.50.60">
    <property type="entry name" value="FAD/NAD(P)-binding domain"/>
    <property type="match status" value="2"/>
</dbReference>
<keyword evidence="7" id="KW-1185">Reference proteome</keyword>
<keyword evidence="3 4" id="KW-0560">Oxidoreductase</keyword>
<sequence>MTRTIVIGGGIAGLAAAALLAQGGHAVTLLEKNATLGGRAGIHREAGFTFDTGPSWYLMPEVFDHLFDLTGAPNPLELIDLDPAYRIFPEPVGESASTRLDVPAGREKVLDLFERLEPGSRDRVDAYLHSASRTYRLALGHFLYTTFSTPAGFAHPEVLTGLGELTELLSTSMQEKIDRTVSDPVARQILGYPAVFLGTRPETAPAMYHLMSHLDLVDGVRYPAGGMHTLITAIAERARDLGVDIRTEAEVVSLTHHEPVRWRGRLGLPGRRAQLSEVLARTRDGLEAFDADAVVAACDLHHLETRLLPRRLQTRPAASWKRADPGMGALVLLLGVEGRLDRLAHHNLLFTSDWGKNFDAIYRDRQIPDPASIYVCAPSRTDPTVAPDGCENLFVLVPWPADASLRADDPNVQACAEATIHQIARWTGHPDLAERLQVRRVIAPADYARDFHAWSGTALGPANTLMQSIFLRGRVRSAKVANLFYAGAFTAPGVGLPMCVISAENVLKAFRGDRTSGPLPVPEAVDR</sequence>
<dbReference type="InterPro" id="IPR014105">
    <property type="entry name" value="Carotenoid/retinoid_OxRdtase"/>
</dbReference>
<dbReference type="NCBIfam" id="TIGR02734">
    <property type="entry name" value="crtI_fam"/>
    <property type="match status" value="1"/>
</dbReference>
<organism evidence="6 7">
    <name type="scientific">Brevibacterium luteolum</name>
    <dbReference type="NCBI Taxonomy" id="199591"/>
    <lineage>
        <taxon>Bacteria</taxon>
        <taxon>Bacillati</taxon>
        <taxon>Actinomycetota</taxon>
        <taxon>Actinomycetes</taxon>
        <taxon>Micrococcales</taxon>
        <taxon>Brevibacteriaceae</taxon>
        <taxon>Brevibacterium</taxon>
    </lineage>
</organism>
<dbReference type="InterPro" id="IPR036188">
    <property type="entry name" value="FAD/NAD-bd_sf"/>
</dbReference>
<dbReference type="PANTHER" id="PTHR43734:SF1">
    <property type="entry name" value="PHYTOENE DESATURASE"/>
    <property type="match status" value="1"/>
</dbReference>
<dbReference type="AlphaFoldDB" id="A0A2N6PI96"/>
<evidence type="ECO:0000259" key="5">
    <source>
        <dbReference type="Pfam" id="PF01593"/>
    </source>
</evidence>
<dbReference type="GO" id="GO:0016491">
    <property type="term" value="F:oxidoreductase activity"/>
    <property type="evidence" value="ECO:0007669"/>
    <property type="project" value="UniProtKB-KW"/>
</dbReference>
<dbReference type="GO" id="GO:0016117">
    <property type="term" value="P:carotenoid biosynthetic process"/>
    <property type="evidence" value="ECO:0007669"/>
    <property type="project" value="UniProtKB-KW"/>
</dbReference>
<protein>
    <submittedName>
        <fullName evidence="6">Phytoene desaturase</fullName>
    </submittedName>
</protein>
<keyword evidence="2 4" id="KW-0125">Carotenoid biosynthesis</keyword>